<dbReference type="GO" id="GO:0050661">
    <property type="term" value="F:NADP binding"/>
    <property type="evidence" value="ECO:0007669"/>
    <property type="project" value="InterPro"/>
</dbReference>
<dbReference type="Gene3D" id="3.90.25.10">
    <property type="entry name" value="UDP-galactose 4-epimerase, domain 1"/>
    <property type="match status" value="1"/>
</dbReference>
<keyword evidence="6" id="KW-1185">Reference proteome</keyword>
<gene>
    <name evidence="5" type="primary">waaD</name>
    <name evidence="5" type="ORF">CINF_1519</name>
</gene>
<dbReference type="KEGG" id="cinf:CINF_1519"/>
<feature type="domain" description="NAD-dependent epimerase/dehydratase" evidence="4">
    <location>
        <begin position="3"/>
        <end position="243"/>
    </location>
</feature>
<dbReference type="InterPro" id="IPR001509">
    <property type="entry name" value="Epimerase_deHydtase"/>
</dbReference>
<organism evidence="5 6">
    <name type="scientific">Candidatus Campylobacter infans</name>
    <dbReference type="NCBI Taxonomy" id="2561898"/>
    <lineage>
        <taxon>Bacteria</taxon>
        <taxon>Pseudomonadati</taxon>
        <taxon>Campylobacterota</taxon>
        <taxon>Epsilonproteobacteria</taxon>
        <taxon>Campylobacterales</taxon>
        <taxon>Campylobacteraceae</taxon>
        <taxon>Campylobacter</taxon>
    </lineage>
</organism>
<name>A0A7H9CIR0_9BACT</name>
<keyword evidence="1" id="KW-0521">NADP</keyword>
<evidence type="ECO:0000313" key="6">
    <source>
        <dbReference type="Proteomes" id="UP000509414"/>
    </source>
</evidence>
<dbReference type="PANTHER" id="PTHR43103:SF3">
    <property type="entry name" value="ADP-L-GLYCERO-D-MANNO-HEPTOSE-6-EPIMERASE"/>
    <property type="match status" value="1"/>
</dbReference>
<dbReference type="NCBIfam" id="TIGR02197">
    <property type="entry name" value="heptose_epim"/>
    <property type="match status" value="1"/>
</dbReference>
<accession>A0A7H9CIR0</accession>
<proteinExistence type="predicted"/>
<evidence type="ECO:0000313" key="5">
    <source>
        <dbReference type="EMBL" id="QLI05996.1"/>
    </source>
</evidence>
<dbReference type="GO" id="GO:0008712">
    <property type="term" value="F:ADP-glyceromanno-heptose 6-epimerase activity"/>
    <property type="evidence" value="ECO:0007669"/>
    <property type="project" value="UniProtKB-EC"/>
</dbReference>
<keyword evidence="3" id="KW-0119">Carbohydrate metabolism</keyword>
<dbReference type="InterPro" id="IPR011912">
    <property type="entry name" value="Heptose_epim"/>
</dbReference>
<evidence type="ECO:0000259" key="4">
    <source>
        <dbReference type="Pfam" id="PF01370"/>
    </source>
</evidence>
<dbReference type="Pfam" id="PF01370">
    <property type="entry name" value="Epimerase"/>
    <property type="match status" value="1"/>
</dbReference>
<evidence type="ECO:0000256" key="3">
    <source>
        <dbReference type="ARBA" id="ARBA00023277"/>
    </source>
</evidence>
<dbReference type="AlphaFoldDB" id="A0A7H9CIR0"/>
<sequence>MKIAITGGAGFIGSNLAKYFAARGDEVLVVDIFRDLEIFSNGNLRSFGHYKNLLGFGGDVYCGDICDDATLEMIADFAPRAIFHQAAISDTTVSEQSQVMKVNLSSFTKLLKLSLKCDANLIYASSGATYGDAPSPQTVGKNENPLNAYGFSKLMMDKMAHNFCVQNPRAKLVGLRYFNVYGAGEFYKNKTSSMILQFGLQILKDGKVKLFEGSQKIYRDFVYIKDIILANELALNAPNGVYNAATGKARSFSQIVDILENELDIKCQREYIKNPFKRGYQFHTQADLSTSQTALKYQPQFSLELGISDYKDEIKRIFKDEINA</sequence>
<dbReference type="RefSeq" id="WP_179975109.1">
    <property type="nucleotide sequence ID" value="NZ_CP049075.1"/>
</dbReference>
<reference evidence="5 6" key="1">
    <citation type="submission" date="2020-02" db="EMBL/GenBank/DDBJ databases">
        <title>Complete genome sequence of the novel Campylobacter species Candidatus Campylobacter infans.</title>
        <authorList>
            <person name="Duim B."/>
            <person name="Zomer A."/>
            <person name="van der Graaf L."/>
            <person name="Wagenaar J."/>
        </authorList>
    </citation>
    <scope>NUCLEOTIDE SEQUENCE [LARGE SCALE GENOMIC DNA]</scope>
    <source>
        <strain evidence="5 6">19S00001</strain>
    </source>
</reference>
<dbReference type="Proteomes" id="UP000509414">
    <property type="component" value="Chromosome"/>
</dbReference>
<evidence type="ECO:0000256" key="1">
    <source>
        <dbReference type="ARBA" id="ARBA00022857"/>
    </source>
</evidence>
<dbReference type="GO" id="GO:0005975">
    <property type="term" value="P:carbohydrate metabolic process"/>
    <property type="evidence" value="ECO:0007669"/>
    <property type="project" value="InterPro"/>
</dbReference>
<dbReference type="PANTHER" id="PTHR43103">
    <property type="entry name" value="NUCLEOSIDE-DIPHOSPHATE-SUGAR EPIMERASE"/>
    <property type="match status" value="1"/>
</dbReference>
<dbReference type="Gene3D" id="3.40.50.720">
    <property type="entry name" value="NAD(P)-binding Rossmann-like Domain"/>
    <property type="match status" value="1"/>
</dbReference>
<dbReference type="InterPro" id="IPR036291">
    <property type="entry name" value="NAD(P)-bd_dom_sf"/>
</dbReference>
<keyword evidence="2 5" id="KW-0413">Isomerase</keyword>
<evidence type="ECO:0000256" key="2">
    <source>
        <dbReference type="ARBA" id="ARBA00023235"/>
    </source>
</evidence>
<dbReference type="EMBL" id="CP049075">
    <property type="protein sequence ID" value="QLI05996.1"/>
    <property type="molecule type" value="Genomic_DNA"/>
</dbReference>
<protein>
    <submittedName>
        <fullName evidence="5">ADP-L-glycero-D-mannoheptose-6-epimerase</fullName>
        <ecNumber evidence="5">5.1.3.20</ecNumber>
    </submittedName>
</protein>
<dbReference type="EC" id="5.1.3.20" evidence="5"/>
<dbReference type="SUPFAM" id="SSF51735">
    <property type="entry name" value="NAD(P)-binding Rossmann-fold domains"/>
    <property type="match status" value="1"/>
</dbReference>